<name>A0A0S4JNR8_BODSA</name>
<reference evidence="4" key="1">
    <citation type="submission" date="2015-09" db="EMBL/GenBank/DDBJ databases">
        <authorList>
            <consortium name="Pathogen Informatics"/>
        </authorList>
    </citation>
    <scope>NUCLEOTIDE SEQUENCE [LARGE SCALE GENOMIC DNA]</scope>
    <source>
        <strain evidence="4">Lake Konstanz</strain>
    </source>
</reference>
<dbReference type="Gene3D" id="3.30.565.10">
    <property type="entry name" value="Histidine kinase-like ATPase, C-terminal domain"/>
    <property type="match status" value="2"/>
</dbReference>
<dbReference type="InterPro" id="IPR036890">
    <property type="entry name" value="HATPase_C_sf"/>
</dbReference>
<dbReference type="InterPro" id="IPR052972">
    <property type="entry name" value="Sacsin_chaperone_reg"/>
</dbReference>
<dbReference type="Proteomes" id="UP000051952">
    <property type="component" value="Unassembled WGS sequence"/>
</dbReference>
<feature type="domain" description="Sacsin/Nov" evidence="2">
    <location>
        <begin position="1791"/>
        <end position="2030"/>
    </location>
</feature>
<dbReference type="VEuPathDB" id="TriTrypDB:BSAL_73515"/>
<dbReference type="OrthoDB" id="1262810at2759"/>
<dbReference type="SUPFAM" id="SSF55874">
    <property type="entry name" value="ATPase domain of HSP90 chaperone/DNA topoisomerase II/histidine kinase"/>
    <property type="match status" value="2"/>
</dbReference>
<evidence type="ECO:0000313" key="3">
    <source>
        <dbReference type="EMBL" id="CUG91792.1"/>
    </source>
</evidence>
<dbReference type="Pfam" id="PF25794">
    <property type="entry name" value="SACS"/>
    <property type="match status" value="2"/>
</dbReference>
<feature type="domain" description="Sacsin/Nov" evidence="2">
    <location>
        <begin position="90"/>
        <end position="181"/>
    </location>
</feature>
<dbReference type="VEuPathDB" id="TriTrypDB:BSAL_93115"/>
<dbReference type="PANTHER" id="PTHR15600:SF42">
    <property type="entry name" value="SACSIN"/>
    <property type="match status" value="1"/>
</dbReference>
<gene>
    <name evidence="3" type="ORF">BSAL_34155</name>
</gene>
<protein>
    <recommendedName>
        <fullName evidence="2">Sacsin/Nov domain-containing protein</fullName>
    </recommendedName>
</protein>
<keyword evidence="4" id="KW-1185">Reference proteome</keyword>
<evidence type="ECO:0000256" key="1">
    <source>
        <dbReference type="SAM" id="MobiDB-lite"/>
    </source>
</evidence>
<dbReference type="VEuPathDB" id="TriTrypDB:BSAL_73520"/>
<dbReference type="VEuPathDB" id="TriTrypDB:BSAL_73575"/>
<feature type="compositionally biased region" description="Polar residues" evidence="1">
    <location>
        <begin position="3605"/>
        <end position="3615"/>
    </location>
</feature>
<dbReference type="NCBIfam" id="NF047352">
    <property type="entry name" value="P_loop_sacsin"/>
    <property type="match status" value="1"/>
</dbReference>
<sequence>MLFEQSQSVVSRIQQILREYPFGDAVLLELLQNADDAGAAFCHLNLIAPSPSSPCKVVESIIQEAIVSTCGKQSQATVQNITRSISQDLEYAVDAFQHRSRPVLEFFNNSAFTERDLTNIQSIGGSSDDSKKHDGTKVGRFGLGFNSAYHLSDVILFVSESALVVFDPSRTVLPPNNAGDPRSAGGYRWNYVDESRRLQQVLLDARTTLSDKDLFFLSLMHLLESSDMHFFSRRYEDNSSSSLDSDTVGTQGRVPFSRSTPYRGTLFRLPLRHKPSALWKERHSADEIAAMIGGFPDMAILGLVLTKQVHKFAAHVTLEANDSNNGTATSRYERHTLYCVVSNGWDESLREPKARCVQWLQAYTTAMLRVAEVSENQSSPANALEKCIEQLPDPEEVLLCIRIEMTSFPNYAKWSQNRVIGAATLLDTLRNARPRVQSANLPTCVTTEFTVAHQFGPGGGSEHSAPWRTSKVWEIAEECARYSHPISVPWGATIVENSGSLLVTTAENAADSETLRRSGRLMCFFPIRSATGLPVHIHGYFHLSSDRQSVASVDRSRWNAALCSEVIPFSYASAVQAMCVAFPKDGRTALHLWPLGAYQDDVTIELIALRTIAELATRPVFPYHARRSAQSKTSSVQVAKDVTGEHLYSFLNAVRCFETSAEHKLKSLPLLSSLTFDAYMLLLRMDETRVAQAQPMNRLLYVAGKNDFTNYLPRMLQTLARRGIAIPRIDAPFLREILSEVLQVKSLWNGLLPIPNVQLAVLLNSLLADGNYNSFLSMFHGSELQRHPLIPLISGSGVPAHEVALKDGTLFLASTKSIFDISCSIEPIRRRLVYFAASHAPATTGCEGILCRHIQALASSVQQGRLHAQCSVTTLNEGLLLQQLPNLIALERTFYESVQTNHQDASTKLSEWRLCFVEVNDVPCRGMVGVDGGVQQHLFRWMTSLNLSDYASLPLLPRTVAANENQQSLRRACVSPVDHVCIAFSLDGAKEMEYAPSSSLSSTASQEARNCFHILECLGAIELDTSVVPISDIRVWNKNSVITRGFFQNRNVNSFHDGIVAIISATNEGARNAVAVMRELVEGSSKRRGINTNWDHFLCLDTLTPDSAKVVTHPDLLRRYFARHQAQLTSSDKDFLSTLPLVRTIWPNRFVRSQEIVNKRQRTVLLVSKSLSSAIVALLRSAPLTQERLLSIVGKDNAFSSSSHWAVVISLVIMEREASDELTAAAASLLGGVAELADFDAALLGAAILGGPIPDDLAASPSSAWKDIITTLSRDLERSQHVGCGEVRNALRALLQNAPLFRKHQFQVDTNSGRTSDNDCFLSANGAINSQTIPVDLLILAKHAVGVPDTLNSLRFATIPPSLSTVPTLLKYLGVVEGITVAILTQLCETAGMFFTNYGPLPLSSDNAKLLLRLSRALLSSIDSACATAKEGDTFLSALGKFRIMPVMSMRSSAEYLCFGELGTAFVDDAFRLCPIDPAFECIHPALIRDIQASHPSEPPVTLREQYPNLNKRVYWYWKPHISSTLDYVAKMSSVTAPPPPSPGIIDQAPHRPTPSDWNAVLSYITETAKVGSDATFTQEVQKAFSKGLYSPELGVSMPLKTFSFDAATRSCRPILHHIDEDRKSRFDSLWSALQIPQQHTFENLSGILHGCREKLMAENCTQTAPVLPLPLLTAYVSVVELMVMSFPEKSRALCQSQKQLWLPVTNGTLELGHKLFYDISTVLPSIGGAAADAAPSIMENAHTVAHPLLAITVAKALALQYVGIHQVSQMQDATRLRNPRGNFRARGQHQKVTDSIKRILGDYSDHHSVILEMLQNADDAGARNVTFYLDTRSFDCSKPEELLGSEMVRCQGPSLVVVNDQRFTPADFDALLEIGCGHKASDPASIGRFGVGFNSVYRYTDCISIVSGEFTQFLDPAAAHLGCATAADPGLMLEHTKELALLRTFTPQFAPFSFYGVDFTQPFEGTLFRLPLRENVWENVSLCNQRFTPDDIRTLFTDFGRLLPQVLLFLKSVETISFCEVSSGKTDNSAPQRSFVSRVDIHDFTDGQPSFISGQPDKKCDALRSYRQDILASLGNKSEKRATAQHQCIVTVSVESKSPPRRESQRKAQSSWLLSSVVSDAHTLKLDCDAMIRKKLIPWGAVALCLSPVSSAGVSDHCNGGETGKRLPPHMRPIRTIDSMLHCSLPLPCLKGEFPFHVHGSFALTSDRRGMWTQSVSDQMPWEIQWNRFLLSQTVVTAAIRALEMHPLLPPYDSISSLEDALGKYFELFPLTHGAPQQANTEAFAFFRQGFFDELERSQAKLLWAHHVVRDAHVSTPGVSASTAITQRPNGEFVSMNGACCVVMAGKPEPQELQQQQQRQFDLPDQLAAFTIPHTLSLCRVSSRLYEELSAAAAPRKILLLSPELIANELFRRAGSSRTFYVAQSTIVPPLFAVTTPTSTATTTANTNTADTATTGRQRFDAAQCVALLAEYVFQLSDKKLIRGLPLVLLDDGTIGIVGKSVIPDEPSGAEQQRATNEEDGCIFLEGDDAAKKLFPLVPVVDRRYLSYLRVPRSARNLLHIAPLTLSNMSNLLRWFADPQLVATRGTRTNDSNAQKEFLANFWSFVENSSTLRGYRSNLSQADAMQPNAQHDLFNWCLIPALDDDHPVLVPLSHASSLVASHIPAGATENEKSELEGIRKIFGRLGVRTLDERFSHFTTIRSLLRIPRLGEKEGVTVVLDTALKNGRFRVLEVHQRDTLLTWLVKTFLQSKHDKLYKPPRESIVSIAKLPLFPVLKKFDCWDKELFEYQTLMMEDDGRPVISHAVIPGMPRQLSIGLHKRAISELNILPIDAVTFISKSVFNAFADTTTTFALTSTTVIQLLQLLSRHPNQLKSFVRVALVPQQRPASTVHSYRQQQSRGGISTLKRFATEWLADTCCWQPYQPDEEADKKRQWFENLRVDPKVKLREDLFTRIEESRYDHLNVIDRLPASAFIVFSEHDDDATKRPTMATIKEMMSLCKTGTFTLLPLPHLIADDIVIRPQLESLGVVVTPTKALLIEAAHALANYSTTMSLEYQKCTTFPETIRRLSHEIATSIVMFAKSSSVPSWDSIISSIQEIAFIVPHATGPSGITRAPTCRQPLTAVPMLVAPKNTAPFNDAWCTWLVQPVMPECFSSLCLPKYAPSVSRIVEQVSKFMLARHDDDIFTSIAFQDVNKAILASFSALEALSAYSQARKEIESAATSNQLQFPVPYYRTLTSSCEFVMNVDERVLPPTAVSISQIIVDETNCLGTLRPYFYHFKGSWSPRPSSTKSNSHGSHRMSTNNNNMLYFWTNCKSLIKKGHWCPSSRLESPSQIHPHSMRRIQPDALPFVHADIPWSTCDGLRIPSVSAVIEEGEHTVLSSSSEATTSVRSQREQASFQNFFESPLFFEVLRRLLRTHRQLESYRESNNTASRASNDTSFATAEEEVRSFLSHSAVNVLKHLQMRFVANISTQLFHCNSLDKDISSPTHPPHWSLQREENARTTILVRALPLRRPGATRGGRGGGRGLRGGATQIVETTEGHRQEHHRMPAHYSIAAALNEIMEQKVSSVMNPLSCVLEHVAASRDESGHGNDDDDDDDGPIDTQSHWSHIFP</sequence>
<dbReference type="VEuPathDB" id="TriTrypDB:BSAL_73535"/>
<dbReference type="EMBL" id="CYKH01001970">
    <property type="protein sequence ID" value="CUG91792.1"/>
    <property type="molecule type" value="Genomic_DNA"/>
</dbReference>
<feature type="region of interest" description="Disordered" evidence="1">
    <location>
        <begin position="3587"/>
        <end position="3615"/>
    </location>
</feature>
<organism evidence="3 4">
    <name type="scientific">Bodo saltans</name>
    <name type="common">Flagellated protozoan</name>
    <dbReference type="NCBI Taxonomy" id="75058"/>
    <lineage>
        <taxon>Eukaryota</taxon>
        <taxon>Discoba</taxon>
        <taxon>Euglenozoa</taxon>
        <taxon>Kinetoplastea</taxon>
        <taxon>Metakinetoplastina</taxon>
        <taxon>Eubodonida</taxon>
        <taxon>Bodonidae</taxon>
        <taxon>Bodo</taxon>
    </lineage>
</organism>
<dbReference type="VEuPathDB" id="TriTrypDB:BSAL_73530"/>
<dbReference type="PANTHER" id="PTHR15600">
    <property type="entry name" value="SACSIN"/>
    <property type="match status" value="1"/>
</dbReference>
<proteinExistence type="predicted"/>
<accession>A0A0S4JNR8</accession>
<dbReference type="InterPro" id="IPR058210">
    <property type="entry name" value="SACS/Nov_dom"/>
</dbReference>
<evidence type="ECO:0000313" key="4">
    <source>
        <dbReference type="Proteomes" id="UP000051952"/>
    </source>
</evidence>
<dbReference type="GO" id="GO:0030544">
    <property type="term" value="F:Hsp70 protein binding"/>
    <property type="evidence" value="ECO:0007669"/>
    <property type="project" value="TreeGrafter"/>
</dbReference>
<evidence type="ECO:0000259" key="2">
    <source>
        <dbReference type="Pfam" id="PF25794"/>
    </source>
</evidence>